<dbReference type="PROSITE" id="PS51819">
    <property type="entry name" value="VOC"/>
    <property type="match status" value="2"/>
</dbReference>
<evidence type="ECO:0000313" key="7">
    <source>
        <dbReference type="EMBL" id="OON73484.1"/>
    </source>
</evidence>
<dbReference type="OrthoDB" id="9780241at2"/>
<dbReference type="AlphaFoldDB" id="A0A1V4A3C4"/>
<feature type="binding site" evidence="5">
    <location>
        <position position="325"/>
    </location>
    <ligand>
        <name>Fe cation</name>
        <dbReference type="ChEBI" id="CHEBI:24875"/>
    </ligand>
</feature>
<reference evidence="7 8" key="1">
    <citation type="submission" date="2017-02" db="EMBL/GenBank/DDBJ databases">
        <title>Draft Genome Sequence of Streptomyces tsukubaensis F601, a Producer of the immunosuppressant tacrolimus FK506.</title>
        <authorList>
            <person name="Zong G."/>
            <person name="Zhong C."/>
            <person name="Fu J."/>
            <person name="Qin R."/>
            <person name="Cao G."/>
        </authorList>
    </citation>
    <scope>NUCLEOTIDE SEQUENCE [LARGE SCALE GENOMIC DNA]</scope>
    <source>
        <strain evidence="7 8">F601</strain>
    </source>
</reference>
<dbReference type="GO" id="GO:0006572">
    <property type="term" value="P:L-tyrosine catabolic process"/>
    <property type="evidence" value="ECO:0007669"/>
    <property type="project" value="TreeGrafter"/>
</dbReference>
<comment type="cofactor">
    <cofactor evidence="5">
        <name>Fe cation</name>
        <dbReference type="ChEBI" id="CHEBI:24875"/>
    </cofactor>
    <text evidence="5">Binds 1 Fe cation per subunit.</text>
</comment>
<feature type="domain" description="VOC" evidence="6">
    <location>
        <begin position="163"/>
        <end position="314"/>
    </location>
</feature>
<organism evidence="7 8">
    <name type="scientific">Streptomyces tsukubensis</name>
    <dbReference type="NCBI Taxonomy" id="83656"/>
    <lineage>
        <taxon>Bacteria</taxon>
        <taxon>Bacillati</taxon>
        <taxon>Actinomycetota</taxon>
        <taxon>Actinomycetes</taxon>
        <taxon>Kitasatosporales</taxon>
        <taxon>Streptomycetaceae</taxon>
        <taxon>Streptomyces</taxon>
    </lineage>
</organism>
<keyword evidence="2 5" id="KW-0479">Metal-binding</keyword>
<dbReference type="SUPFAM" id="SSF54593">
    <property type="entry name" value="Glyoxalase/Bleomycin resistance protein/Dihydroxybiphenyl dioxygenase"/>
    <property type="match status" value="1"/>
</dbReference>
<dbReference type="GO" id="GO:0003868">
    <property type="term" value="F:4-hydroxyphenylpyruvate dioxygenase activity"/>
    <property type="evidence" value="ECO:0007669"/>
    <property type="project" value="InterPro"/>
</dbReference>
<feature type="binding site" evidence="5">
    <location>
        <position position="166"/>
    </location>
    <ligand>
        <name>Fe cation</name>
        <dbReference type="ChEBI" id="CHEBI:24875"/>
    </ligand>
</feature>
<dbReference type="STRING" id="83656.B1H18_27280"/>
<comment type="caution">
    <text evidence="7">The sequence shown here is derived from an EMBL/GenBank/DDBJ whole genome shotgun (WGS) entry which is preliminary data.</text>
</comment>
<gene>
    <name evidence="7" type="ORF">B1H18_27280</name>
</gene>
<dbReference type="InterPro" id="IPR041735">
    <property type="entry name" value="4OHPhenylPyrv_dOase_C"/>
</dbReference>
<dbReference type="Proteomes" id="UP000190539">
    <property type="component" value="Unassembled WGS sequence"/>
</dbReference>
<keyword evidence="3" id="KW-0677">Repeat</keyword>
<dbReference type="InterPro" id="IPR041736">
    <property type="entry name" value="4OHPhenylPyrv_dOase_N"/>
</dbReference>
<dbReference type="PANTHER" id="PTHR11959">
    <property type="entry name" value="4-HYDROXYPHENYLPYRUVATE DIOXYGENASE"/>
    <property type="match status" value="1"/>
</dbReference>
<dbReference type="PIRSF" id="PIRSF009283">
    <property type="entry name" value="HPP_dOase"/>
    <property type="match status" value="1"/>
</dbReference>
<evidence type="ECO:0000313" key="8">
    <source>
        <dbReference type="Proteomes" id="UP000190539"/>
    </source>
</evidence>
<dbReference type="RefSeq" id="WP_077972378.1">
    <property type="nucleotide sequence ID" value="NZ_CP045178.1"/>
</dbReference>
<accession>A0A1V4A3C4</accession>
<keyword evidence="8" id="KW-1185">Reference proteome</keyword>
<dbReference type="EMBL" id="MVFC01000031">
    <property type="protein sequence ID" value="OON73484.1"/>
    <property type="molecule type" value="Genomic_DNA"/>
</dbReference>
<sequence>MSHFDDLGIDHIGYAVGDLDTALDLFTGHYGLDVYARSPQDLEGPGIHSVAVGLRDIRVVLTAAEGADHHTAAYVGDHGDGVSDIAFSTKDTAAAFRTAVGRGARPVAEPEEHDGVITASIAAFGDVVHTFVQRTDEADPLALPGLAPVAERRGATPAPGIHTVDHFAVCLEAGRLDPTVDFYRTVLDFEMVFTERIVVGGQAMESKVVQSPSGAVTLTLIEPDLSREPGQIDTFLKNHGGAGIQHIAFATDDIVDDVGRLTEGGIGFLTTPGTYYDLVPERLTLARHALEELRSLSILVDEDQDGQLLQIFTKSVHPRATLFFEIIERLGAKTFGNGNIKALYTAVEMENARAERDGRP</sequence>
<dbReference type="GO" id="GO:0046872">
    <property type="term" value="F:metal ion binding"/>
    <property type="evidence" value="ECO:0007669"/>
    <property type="project" value="UniProtKB-KW"/>
</dbReference>
<proteinExistence type="inferred from homology"/>
<comment type="similarity">
    <text evidence="1">Belongs to the 4HPPD family.</text>
</comment>
<dbReference type="PANTHER" id="PTHR11959:SF1">
    <property type="entry name" value="4-HYDROXYPHENYLPYRUVATE DIOXYGENASE"/>
    <property type="match status" value="1"/>
</dbReference>
<dbReference type="InterPro" id="IPR004360">
    <property type="entry name" value="Glyas_Fos-R_dOase_dom"/>
</dbReference>
<feature type="domain" description="VOC" evidence="6">
    <location>
        <begin position="8"/>
        <end position="134"/>
    </location>
</feature>
<protein>
    <submittedName>
        <fullName evidence="7">4-hydroxyphenylpyruvate dioxygenase</fullName>
    </submittedName>
</protein>
<name>A0A1V4A3C4_9ACTN</name>
<evidence type="ECO:0000259" key="6">
    <source>
        <dbReference type="PROSITE" id="PS51819"/>
    </source>
</evidence>
<dbReference type="Pfam" id="PF13669">
    <property type="entry name" value="Glyoxalase_4"/>
    <property type="match status" value="1"/>
</dbReference>
<dbReference type="NCBIfam" id="TIGR01263">
    <property type="entry name" value="4HPPD"/>
    <property type="match status" value="1"/>
</dbReference>
<evidence type="ECO:0000256" key="4">
    <source>
        <dbReference type="ARBA" id="ARBA00023004"/>
    </source>
</evidence>
<keyword evidence="7" id="KW-0670">Pyruvate</keyword>
<dbReference type="Pfam" id="PF00903">
    <property type="entry name" value="Glyoxalase"/>
    <property type="match status" value="1"/>
</dbReference>
<dbReference type="CDD" id="cd07250">
    <property type="entry name" value="HPPD_C_like"/>
    <property type="match status" value="1"/>
</dbReference>
<dbReference type="InterPro" id="IPR005956">
    <property type="entry name" value="4OHPhenylPyrv_dOase"/>
</dbReference>
<evidence type="ECO:0000256" key="2">
    <source>
        <dbReference type="ARBA" id="ARBA00022723"/>
    </source>
</evidence>
<evidence type="ECO:0000256" key="3">
    <source>
        <dbReference type="ARBA" id="ARBA00022737"/>
    </source>
</evidence>
<dbReference type="InterPro" id="IPR037523">
    <property type="entry name" value="VOC_core"/>
</dbReference>
<dbReference type="Gene3D" id="3.10.180.10">
    <property type="entry name" value="2,3-Dihydroxybiphenyl 1,2-Dioxygenase, domain 1"/>
    <property type="match status" value="2"/>
</dbReference>
<keyword evidence="7" id="KW-0560">Oxidoreductase</keyword>
<feature type="binding site" evidence="5">
    <location>
        <position position="246"/>
    </location>
    <ligand>
        <name>Fe cation</name>
        <dbReference type="ChEBI" id="CHEBI:24875"/>
    </ligand>
</feature>
<keyword evidence="7" id="KW-0223">Dioxygenase</keyword>
<evidence type="ECO:0000256" key="1">
    <source>
        <dbReference type="ARBA" id="ARBA00005877"/>
    </source>
</evidence>
<evidence type="ECO:0000256" key="5">
    <source>
        <dbReference type="PIRSR" id="PIRSR009283-1"/>
    </source>
</evidence>
<dbReference type="CDD" id="cd08342">
    <property type="entry name" value="HPPD_N_like"/>
    <property type="match status" value="1"/>
</dbReference>
<dbReference type="InterPro" id="IPR029068">
    <property type="entry name" value="Glyas_Bleomycin-R_OHBP_Dase"/>
</dbReference>
<keyword evidence="4 5" id="KW-0408">Iron</keyword>